<feature type="compositionally biased region" description="Basic and acidic residues" evidence="1">
    <location>
        <begin position="410"/>
        <end position="421"/>
    </location>
</feature>
<evidence type="ECO:0000313" key="3">
    <source>
        <dbReference type="Proteomes" id="UP000672032"/>
    </source>
</evidence>
<proteinExistence type="predicted"/>
<feature type="compositionally biased region" description="Basic and acidic residues" evidence="1">
    <location>
        <begin position="22"/>
        <end position="33"/>
    </location>
</feature>
<feature type="region of interest" description="Disordered" evidence="1">
    <location>
        <begin position="207"/>
        <end position="422"/>
    </location>
</feature>
<feature type="region of interest" description="Disordered" evidence="1">
    <location>
        <begin position="1"/>
        <end position="45"/>
    </location>
</feature>
<keyword evidence="3" id="KW-1185">Reference proteome</keyword>
<evidence type="ECO:0000313" key="2">
    <source>
        <dbReference type="EMBL" id="QSZ35867.1"/>
    </source>
</evidence>
<name>A0A8A3PKD8_9HELO</name>
<feature type="compositionally biased region" description="Basic and acidic residues" evidence="1">
    <location>
        <begin position="247"/>
        <end position="280"/>
    </location>
</feature>
<feature type="compositionally biased region" description="Basic and acidic residues" evidence="1">
    <location>
        <begin position="313"/>
        <end position="331"/>
    </location>
</feature>
<feature type="compositionally biased region" description="Basic and acidic residues" evidence="1">
    <location>
        <begin position="429"/>
        <end position="439"/>
    </location>
</feature>
<sequence length="446" mass="49312">MLANDHIPTANGQSSRSAAHGAHQDDVSSKKDTNGSPPSVPAGSRTSIAKGAKIFKFDPLPCGRIECQARDTCKSRCEYYAVYACNCVEMKGFGEPRERMTCHPSALKPDAFIRFDDKENMVVSVTGGFYLGCGEQFHRLVPSWAPTTTALPLAPQATAPSIHVRPPPPHHQESHPQLDRPPMPTTSSYYRTSDDPNVYVRLAPEATAPPTRAQHHPGASPDSGSSSRGMMANGRDGSGGDGVRFQPSEERDWGRGRRPQERQFQDRESQIRESQAREPQEATYDANRARREEGGRDRISPEATPREPNTSPARREGKGKGKEGEKERVRQPEASNRTSGSKPPKQVEQPNNQDKDKPSSSTGTARPPSSYRASRPSSIGVTRSSSSHRRSRSSPISAAESSHRHSHSHSRSESRRRDDNPRYVLLWENKAEDKSEEHSGRRKSTR</sequence>
<gene>
    <name evidence="2" type="ORF">DSL72_006989</name>
</gene>
<feature type="compositionally biased region" description="Basic and acidic residues" evidence="1">
    <location>
        <begin position="287"/>
        <end position="300"/>
    </location>
</feature>
<feature type="compositionally biased region" description="Low complexity" evidence="1">
    <location>
        <begin position="365"/>
        <end position="378"/>
    </location>
</feature>
<feature type="region of interest" description="Disordered" evidence="1">
    <location>
        <begin position="427"/>
        <end position="446"/>
    </location>
</feature>
<evidence type="ECO:0000256" key="1">
    <source>
        <dbReference type="SAM" id="MobiDB-lite"/>
    </source>
</evidence>
<protein>
    <submittedName>
        <fullName evidence="2">Uncharacterized protein</fullName>
    </submittedName>
</protein>
<reference evidence="2" key="1">
    <citation type="submission" date="2020-10" db="EMBL/GenBank/DDBJ databases">
        <title>Genome Sequence of Monilinia vaccinii-corymbosi Sheds Light on Mummy Berry Disease Infection of Blueberry and Mating Type.</title>
        <authorList>
            <person name="Yow A.G."/>
            <person name="Zhang Y."/>
            <person name="Bansal K."/>
            <person name="Eacker S.M."/>
            <person name="Sullivan S."/>
            <person name="Liachko I."/>
            <person name="Cubeta M.A."/>
            <person name="Rollins J.A."/>
            <person name="Ashrafi H."/>
        </authorList>
    </citation>
    <scope>NUCLEOTIDE SEQUENCE</scope>
    <source>
        <strain evidence="2">RL-1</strain>
    </source>
</reference>
<dbReference type="Proteomes" id="UP000672032">
    <property type="component" value="Chromosome 6"/>
</dbReference>
<dbReference type="EMBL" id="CP063410">
    <property type="protein sequence ID" value="QSZ35867.1"/>
    <property type="molecule type" value="Genomic_DNA"/>
</dbReference>
<accession>A0A8A3PKD8</accession>
<dbReference type="AlphaFoldDB" id="A0A8A3PKD8"/>
<organism evidence="2 3">
    <name type="scientific">Monilinia vaccinii-corymbosi</name>
    <dbReference type="NCBI Taxonomy" id="61207"/>
    <lineage>
        <taxon>Eukaryota</taxon>
        <taxon>Fungi</taxon>
        <taxon>Dikarya</taxon>
        <taxon>Ascomycota</taxon>
        <taxon>Pezizomycotina</taxon>
        <taxon>Leotiomycetes</taxon>
        <taxon>Helotiales</taxon>
        <taxon>Sclerotiniaceae</taxon>
        <taxon>Monilinia</taxon>
    </lineage>
</organism>
<feature type="region of interest" description="Disordered" evidence="1">
    <location>
        <begin position="159"/>
        <end position="193"/>
    </location>
</feature>